<name>A0A545UD93_9GAMM</name>
<dbReference type="OrthoDB" id="9762853at2"/>
<dbReference type="Proteomes" id="UP000315439">
    <property type="component" value="Unassembled WGS sequence"/>
</dbReference>
<accession>A0A545UD93</accession>
<dbReference type="EMBL" id="VIKS01000008">
    <property type="protein sequence ID" value="TQV87431.1"/>
    <property type="molecule type" value="Genomic_DNA"/>
</dbReference>
<sequence>MKIEICNTKNPLIRDGTSQPQRRLSQLHPHYARIDEHSLSDLMNYAASYAKELQYYDGQNKAAGDWQDFFDRDIASIISIVANKDNRDYKKIFNQLKAQIDEAETEDALKNSGVFEILFNYIFQLSSEFNSWVLKILSDDGFKRHLYRLVSSQLKDILVRTIGAYRYAQDYVWFDDNAVMPEALGFDQEAVFAQPYSSLWDDTNSGTLFTLGDWINGADKDNTIFDYAGNVALIRFKKAAETLLSWAGSFLQSQNQLINDAPTYLCEAIHHWPNHKPHMALYIAFIRLFKFAQIHLNSLTGKHLDHYYQTILGFTPLPSTEDRVHVLFELAKQSKHHLLNEDTLLKAGFDQSGLPVQYKLNRELVVNKAKIKDIGDIKSVYIDRNEGQGYRIYSAPIANSKDGKGLEFSETEPKWKPFAEDQLNNGSLIDPENRTAELAEIGFAVSSALLDLREGKRTITLKIYTDAKPEESLSTDQIEVRLSGEKDWIDAEVLSFTYTSNYVLLKVELNSTQPPVFPFYDEVLNIQPFTPRNFYTRTGTQSSTSQSTPVMQVILLHDLENNQPFPYKNLKDLTVDSIDLKVEVEELKSLVVQSDLGTLDANKPFQAFGPRPVLGNTFYVGSDEAFRKPVTSMTLTGEWLDAPADFNQHYEHYFDFTELVKLNESFLKDVIDKSGRKDVTIDGLSKLESFDQISATFGTKLIFETPINEETLVADVSLLNKKAWEPQSTDPLFNVSDSQLEINFETSTDNSGKNIPYFDLNSEISELKQYKNDTQQGFIKLELSGPSDVFGHKLYSQVYAKKIVQLIKAPDTTILPNEPYTPVLNNLSLSYTAEVTLNLSEAADLAAGAFHHIYPFGTLNLSAASQSVSTPTNNQTVTSSLADSGTPTIPTVPATTLVPPAVNISQIKKTSLLPQFRTDVDEVSQENNGELYIGLTDATPPQMVTLFFQVAEGSANPELNKETIHWSVLQDNQWVTLNTKQISYNSTNELNQSGIISITLADTINNTASMLPDGKIWLKASVLKNTDAVSQLIEVATQVGEASFKNESNDDQFLASSLPGGSITKLTVKQSQIKKINQPYASVDGKAAESPSIFNTRVSERLRHKDRAITIWDYEKIVLQEFPDIFKVKCINHSTYLYERGENDFFTSEFAPGYVTVIVIPDLTNQNAINPLEPKTSLDKLDVIKSFLKKRMTPFAARKLRVVNPLYETIQLEFTVAFHPEFDPAMYLEILNQDIMEFLSPWAFFNTKHKEINFGGKVHRSILVNFAEERDYVDYITNFKMNQLTITKDEKGEEKETGQYDIEEATPTSARSIFVSHAQHLIKAGDNC</sequence>
<evidence type="ECO:0000313" key="2">
    <source>
        <dbReference type="Proteomes" id="UP000315439"/>
    </source>
</evidence>
<reference evidence="1 2" key="1">
    <citation type="submission" date="2019-07" db="EMBL/GenBank/DDBJ databases">
        <title>Draft genome for Aliikangiella sp. M105.</title>
        <authorList>
            <person name="Wang G."/>
        </authorList>
    </citation>
    <scope>NUCLEOTIDE SEQUENCE [LARGE SCALE GENOMIC DNA]</scope>
    <source>
        <strain evidence="1 2">M105</strain>
    </source>
</reference>
<evidence type="ECO:0008006" key="3">
    <source>
        <dbReference type="Google" id="ProtNLM"/>
    </source>
</evidence>
<evidence type="ECO:0000313" key="1">
    <source>
        <dbReference type="EMBL" id="TQV87431.1"/>
    </source>
</evidence>
<protein>
    <recommendedName>
        <fullName evidence="3">Baseplate protein J-like domain-containing protein</fullName>
    </recommendedName>
</protein>
<keyword evidence="2" id="KW-1185">Reference proteome</keyword>
<organism evidence="1 2">
    <name type="scientific">Aliikangiella coralliicola</name>
    <dbReference type="NCBI Taxonomy" id="2592383"/>
    <lineage>
        <taxon>Bacteria</taxon>
        <taxon>Pseudomonadati</taxon>
        <taxon>Pseudomonadota</taxon>
        <taxon>Gammaproteobacteria</taxon>
        <taxon>Oceanospirillales</taxon>
        <taxon>Pleioneaceae</taxon>
        <taxon>Aliikangiella</taxon>
    </lineage>
</organism>
<gene>
    <name evidence="1" type="ORF">FLL46_13385</name>
</gene>
<proteinExistence type="predicted"/>
<dbReference type="RefSeq" id="WP_142894155.1">
    <property type="nucleotide sequence ID" value="NZ_ML660164.1"/>
</dbReference>
<comment type="caution">
    <text evidence="1">The sequence shown here is derived from an EMBL/GenBank/DDBJ whole genome shotgun (WGS) entry which is preliminary data.</text>
</comment>